<dbReference type="Pfam" id="PF02104">
    <property type="entry name" value="SURF1"/>
    <property type="match status" value="1"/>
</dbReference>
<proteinExistence type="inferred from homology"/>
<dbReference type="CDD" id="cd06662">
    <property type="entry name" value="SURF1"/>
    <property type="match status" value="1"/>
</dbReference>
<dbReference type="EMBL" id="PGGM01000013">
    <property type="protein sequence ID" value="PSH61299.1"/>
    <property type="molecule type" value="Genomic_DNA"/>
</dbReference>
<evidence type="ECO:0000256" key="6">
    <source>
        <dbReference type="RuleBase" id="RU363076"/>
    </source>
</evidence>
<evidence type="ECO:0000313" key="7">
    <source>
        <dbReference type="EMBL" id="PSH61299.1"/>
    </source>
</evidence>
<dbReference type="Proteomes" id="UP000241764">
    <property type="component" value="Unassembled WGS sequence"/>
</dbReference>
<sequence length="266" mass="29766">MNNIVTPARHQGFPWITLILGAIVFAILIVLGTWQVERLHWKEGLLAEIEARTHATPASLAETEKVWSAQNDVDYRPVTVAGRLLNDRERHYFATYEGFSGFYIYTPLLLDDGRSVFINRGFVPYDKKNSVTRPEGEIERPVTITGLARNPLASKPSSIVPDNDLVTNTYYWKDLPAMARQSGIAEDKLVPFFIDADKTANPGGLPIGGVTIIDLPNSHLQYAVTWYGLAATLVAIMGISFWRRYKLTASNEPEVVESDRTDLTSR</sequence>
<dbReference type="RefSeq" id="WP_106666419.1">
    <property type="nucleotide sequence ID" value="NZ_PGGM01000013.1"/>
</dbReference>
<evidence type="ECO:0000256" key="1">
    <source>
        <dbReference type="ARBA" id="ARBA00004370"/>
    </source>
</evidence>
<keyword evidence="4 6" id="KW-1133">Transmembrane helix</keyword>
<comment type="similarity">
    <text evidence="2 6">Belongs to the SURF1 family.</text>
</comment>
<feature type="transmembrane region" description="Helical" evidence="6">
    <location>
        <begin position="12"/>
        <end position="34"/>
    </location>
</feature>
<keyword evidence="3 6" id="KW-0812">Transmembrane</keyword>
<name>A0A2P7B4D3_9HYPH</name>
<protein>
    <recommendedName>
        <fullName evidence="6">SURF1-like protein</fullName>
    </recommendedName>
</protein>
<organism evidence="7 8">
    <name type="scientific">Phyllobacterium sophorae</name>
    <dbReference type="NCBI Taxonomy" id="1520277"/>
    <lineage>
        <taxon>Bacteria</taxon>
        <taxon>Pseudomonadati</taxon>
        <taxon>Pseudomonadota</taxon>
        <taxon>Alphaproteobacteria</taxon>
        <taxon>Hyphomicrobiales</taxon>
        <taxon>Phyllobacteriaceae</taxon>
        <taxon>Phyllobacterium</taxon>
    </lineage>
</organism>
<evidence type="ECO:0000256" key="2">
    <source>
        <dbReference type="ARBA" id="ARBA00007165"/>
    </source>
</evidence>
<comment type="caution">
    <text evidence="7">The sequence shown here is derived from an EMBL/GenBank/DDBJ whole genome shotgun (WGS) entry which is preliminary data.</text>
</comment>
<gene>
    <name evidence="7" type="ORF">CU103_23300</name>
</gene>
<comment type="subcellular location">
    <subcellularLocation>
        <location evidence="6">Cell membrane</location>
        <topology evidence="6">Multi-pass membrane protein</topology>
    </subcellularLocation>
    <subcellularLocation>
        <location evidence="1">Membrane</location>
    </subcellularLocation>
</comment>
<dbReference type="InterPro" id="IPR045214">
    <property type="entry name" value="Surf1/Surf4"/>
</dbReference>
<keyword evidence="6" id="KW-1003">Cell membrane</keyword>
<evidence type="ECO:0000256" key="5">
    <source>
        <dbReference type="ARBA" id="ARBA00023136"/>
    </source>
</evidence>
<dbReference type="AlphaFoldDB" id="A0A2P7B4D3"/>
<dbReference type="GO" id="GO:0005886">
    <property type="term" value="C:plasma membrane"/>
    <property type="evidence" value="ECO:0007669"/>
    <property type="project" value="UniProtKB-SubCell"/>
</dbReference>
<dbReference type="PANTHER" id="PTHR23427">
    <property type="entry name" value="SURFEIT LOCUS PROTEIN"/>
    <property type="match status" value="1"/>
</dbReference>
<dbReference type="InterPro" id="IPR002994">
    <property type="entry name" value="Surf1/Shy1"/>
</dbReference>
<evidence type="ECO:0000256" key="3">
    <source>
        <dbReference type="ARBA" id="ARBA00022692"/>
    </source>
</evidence>
<dbReference type="OrthoDB" id="6079986at2"/>
<dbReference type="PANTHER" id="PTHR23427:SF2">
    <property type="entry name" value="SURFEIT LOCUS PROTEIN 1"/>
    <property type="match status" value="1"/>
</dbReference>
<dbReference type="PROSITE" id="PS50895">
    <property type="entry name" value="SURF1"/>
    <property type="match status" value="1"/>
</dbReference>
<feature type="transmembrane region" description="Helical" evidence="6">
    <location>
        <begin position="224"/>
        <end position="242"/>
    </location>
</feature>
<evidence type="ECO:0000313" key="8">
    <source>
        <dbReference type="Proteomes" id="UP000241764"/>
    </source>
</evidence>
<evidence type="ECO:0000256" key="4">
    <source>
        <dbReference type="ARBA" id="ARBA00022989"/>
    </source>
</evidence>
<reference evidence="8" key="1">
    <citation type="submission" date="2017-11" db="EMBL/GenBank/DDBJ databases">
        <authorList>
            <person name="Kuznetsova I."/>
            <person name="Sazanova A."/>
            <person name="Chirak E."/>
            <person name="Safronova V."/>
            <person name="Willems A."/>
        </authorList>
    </citation>
    <scope>NUCLEOTIDE SEQUENCE [LARGE SCALE GENOMIC DNA]</scope>
    <source>
        <strain evidence="8">CCBAU 03422</strain>
    </source>
</reference>
<keyword evidence="8" id="KW-1185">Reference proteome</keyword>
<accession>A0A2P7B4D3</accession>
<keyword evidence="5 6" id="KW-0472">Membrane</keyword>